<feature type="non-terminal residue" evidence="4">
    <location>
        <position position="174"/>
    </location>
</feature>
<reference evidence="4" key="2">
    <citation type="journal article" date="2014" name="ISME J.">
        <title>Microbial stratification in low pH oxic and suboxic macroscopic growths along an acid mine drainage.</title>
        <authorList>
            <person name="Mendez-Garcia C."/>
            <person name="Mesa V."/>
            <person name="Sprenger R.R."/>
            <person name="Richter M."/>
            <person name="Diez M.S."/>
            <person name="Solano J."/>
            <person name="Bargiela R."/>
            <person name="Golyshina O.V."/>
            <person name="Manteca A."/>
            <person name="Ramos J.L."/>
            <person name="Gallego J.R."/>
            <person name="Llorente I."/>
            <person name="Martins Dos Santos V.A."/>
            <person name="Jensen O.N."/>
            <person name="Pelaez A.I."/>
            <person name="Sanchez J."/>
            <person name="Ferrer M."/>
        </authorList>
    </citation>
    <scope>NUCLEOTIDE SEQUENCE</scope>
</reference>
<keyword evidence="2" id="KW-0238">DNA-binding</keyword>
<dbReference type="PANTHER" id="PTHR33293">
    <property type="entry name" value="INSERTION ELEMENT IS1 1 PROTEIN INSB-RELATED"/>
    <property type="match status" value="1"/>
</dbReference>
<dbReference type="InterPro" id="IPR051354">
    <property type="entry name" value="Transposase_27_IS1"/>
</dbReference>
<reference evidence="4" key="1">
    <citation type="submission" date="2013-08" db="EMBL/GenBank/DDBJ databases">
        <authorList>
            <person name="Mendez C."/>
            <person name="Richter M."/>
            <person name="Ferrer M."/>
            <person name="Sanchez J."/>
        </authorList>
    </citation>
    <scope>NUCLEOTIDE SEQUENCE</scope>
</reference>
<accession>T1D8X7</accession>
<dbReference type="GO" id="GO:0003677">
    <property type="term" value="F:DNA binding"/>
    <property type="evidence" value="ECO:0007669"/>
    <property type="project" value="UniProtKB-KW"/>
</dbReference>
<dbReference type="InterPro" id="IPR001207">
    <property type="entry name" value="Transposase_mutator"/>
</dbReference>
<evidence type="ECO:0000256" key="1">
    <source>
        <dbReference type="ARBA" id="ARBA00022578"/>
    </source>
</evidence>
<gene>
    <name evidence="4" type="ORF">B1B_00596</name>
</gene>
<sequence length="174" mass="19661">MCPFWLEGRGGNGECIHIVAARIRCGFQESAKTPETGVVCERCRSADVVRDGVRKNKSGPVTRYVCRACGANFSGKEGYHKRRSNPEMIAKALDLYFRGVSFRQVADHFAQAYGLKVSPMTVYRWVTEYSRLAGEWLNAQGAKVGDKWNVDETMVSIDGDKHWVWNVMDAETRF</sequence>
<evidence type="ECO:0000256" key="3">
    <source>
        <dbReference type="ARBA" id="ARBA00023172"/>
    </source>
</evidence>
<dbReference type="EMBL" id="AUZY01000455">
    <property type="protein sequence ID" value="EQD78665.1"/>
    <property type="molecule type" value="Genomic_DNA"/>
</dbReference>
<dbReference type="AlphaFoldDB" id="T1D8X7"/>
<dbReference type="Pfam" id="PF00872">
    <property type="entry name" value="Transposase_mut"/>
    <property type="match status" value="1"/>
</dbReference>
<dbReference type="GO" id="GO:0004803">
    <property type="term" value="F:transposase activity"/>
    <property type="evidence" value="ECO:0007669"/>
    <property type="project" value="InterPro"/>
</dbReference>
<protein>
    <submittedName>
        <fullName evidence="4">Integrase catalytic region</fullName>
    </submittedName>
</protein>
<comment type="caution">
    <text evidence="4">The sequence shown here is derived from an EMBL/GenBank/DDBJ whole genome shotgun (WGS) entry which is preliminary data.</text>
</comment>
<evidence type="ECO:0000313" key="4">
    <source>
        <dbReference type="EMBL" id="EQD78665.1"/>
    </source>
</evidence>
<organism evidence="4">
    <name type="scientific">mine drainage metagenome</name>
    <dbReference type="NCBI Taxonomy" id="410659"/>
    <lineage>
        <taxon>unclassified sequences</taxon>
        <taxon>metagenomes</taxon>
        <taxon>ecological metagenomes</taxon>
    </lineage>
</organism>
<proteinExistence type="predicted"/>
<evidence type="ECO:0000256" key="2">
    <source>
        <dbReference type="ARBA" id="ARBA00023125"/>
    </source>
</evidence>
<keyword evidence="1" id="KW-0815">Transposition</keyword>
<dbReference type="PANTHER" id="PTHR33293:SF1">
    <property type="entry name" value="INSERTION ELEMENT IS1 1 PROTEIN INSB-RELATED"/>
    <property type="match status" value="1"/>
</dbReference>
<keyword evidence="3" id="KW-0233">DNA recombination</keyword>
<name>T1D8X7_9ZZZZ</name>
<dbReference type="GO" id="GO:0006313">
    <property type="term" value="P:DNA transposition"/>
    <property type="evidence" value="ECO:0007669"/>
    <property type="project" value="InterPro"/>
</dbReference>